<gene>
    <name evidence="2" type="ORF">SAMN04487905_105222</name>
</gene>
<organism evidence="2 3">
    <name type="scientific">Actinopolyspora xinjiangensis</name>
    <dbReference type="NCBI Taxonomy" id="405564"/>
    <lineage>
        <taxon>Bacteria</taxon>
        <taxon>Bacillati</taxon>
        <taxon>Actinomycetota</taxon>
        <taxon>Actinomycetes</taxon>
        <taxon>Actinopolysporales</taxon>
        <taxon>Actinopolysporaceae</taxon>
        <taxon>Actinopolyspora</taxon>
    </lineage>
</organism>
<sequence length="66" mass="6848">MSQGFTRKRPGEETTPPDQFHSFAADPEKSGHTLGRSRLPERVTGGVVSVDQGPLGIAVGGGTVEG</sequence>
<evidence type="ECO:0000256" key="1">
    <source>
        <dbReference type="SAM" id="MobiDB-lite"/>
    </source>
</evidence>
<dbReference type="AlphaFoldDB" id="A0A1H0TR96"/>
<feature type="region of interest" description="Disordered" evidence="1">
    <location>
        <begin position="1"/>
        <end position="44"/>
    </location>
</feature>
<evidence type="ECO:0000313" key="3">
    <source>
        <dbReference type="Proteomes" id="UP000199497"/>
    </source>
</evidence>
<reference evidence="3" key="1">
    <citation type="submission" date="2016-10" db="EMBL/GenBank/DDBJ databases">
        <authorList>
            <person name="Varghese N."/>
            <person name="Submissions S."/>
        </authorList>
    </citation>
    <scope>NUCLEOTIDE SEQUENCE [LARGE SCALE GENOMIC DNA]</scope>
    <source>
        <strain evidence="3">DSM 46732</strain>
    </source>
</reference>
<evidence type="ECO:0000313" key="2">
    <source>
        <dbReference type="EMBL" id="SDP56270.1"/>
    </source>
</evidence>
<name>A0A1H0TR96_9ACTN</name>
<accession>A0A1H0TR96</accession>
<dbReference type="EMBL" id="FNJR01000005">
    <property type="protein sequence ID" value="SDP56270.1"/>
    <property type="molecule type" value="Genomic_DNA"/>
</dbReference>
<dbReference type="Proteomes" id="UP000199497">
    <property type="component" value="Unassembled WGS sequence"/>
</dbReference>
<keyword evidence="3" id="KW-1185">Reference proteome</keyword>
<protein>
    <submittedName>
        <fullName evidence="2">Uncharacterized protein</fullName>
    </submittedName>
</protein>
<proteinExistence type="predicted"/>
<dbReference type="STRING" id="405564.SAMN04487905_105222"/>